<evidence type="ECO:0000313" key="3">
    <source>
        <dbReference type="Proteomes" id="UP000664859"/>
    </source>
</evidence>
<organism evidence="2 3">
    <name type="scientific">Tribonema minus</name>
    <dbReference type="NCBI Taxonomy" id="303371"/>
    <lineage>
        <taxon>Eukaryota</taxon>
        <taxon>Sar</taxon>
        <taxon>Stramenopiles</taxon>
        <taxon>Ochrophyta</taxon>
        <taxon>PX clade</taxon>
        <taxon>Xanthophyceae</taxon>
        <taxon>Tribonematales</taxon>
        <taxon>Tribonemataceae</taxon>
        <taxon>Tribonema</taxon>
    </lineage>
</organism>
<proteinExistence type="predicted"/>
<keyword evidence="1" id="KW-0732">Signal</keyword>
<sequence>MAWPPLLLLLLLPLAAIALPLLAPALCVLHRPAGRGGGPGIIIPSAGYGGGIGGGGGHCGEALQYPGYAWQPRVRPGASSVALLHAATAAATIGIAATRSALPPPDAFPAAATASLTAATAATARATADTVSSLGHRGPSAIAAVRGVADAAI</sequence>
<gene>
    <name evidence="2" type="ORF">JKP88DRAFT_351330</name>
</gene>
<dbReference type="EMBL" id="JAFCMP010000544">
    <property type="protein sequence ID" value="KAG5175900.1"/>
    <property type="molecule type" value="Genomic_DNA"/>
</dbReference>
<feature type="signal peptide" evidence="1">
    <location>
        <begin position="1"/>
        <end position="18"/>
    </location>
</feature>
<keyword evidence="3" id="KW-1185">Reference proteome</keyword>
<dbReference type="AlphaFoldDB" id="A0A836C7H5"/>
<feature type="chain" id="PRO_5033000001" evidence="1">
    <location>
        <begin position="19"/>
        <end position="153"/>
    </location>
</feature>
<dbReference type="Proteomes" id="UP000664859">
    <property type="component" value="Unassembled WGS sequence"/>
</dbReference>
<reference evidence="2" key="1">
    <citation type="submission" date="2021-02" db="EMBL/GenBank/DDBJ databases">
        <title>First Annotated Genome of the Yellow-green Alga Tribonema minus.</title>
        <authorList>
            <person name="Mahan K.M."/>
        </authorList>
    </citation>
    <scope>NUCLEOTIDE SEQUENCE</scope>
    <source>
        <strain evidence="2">UTEX B ZZ1240</strain>
    </source>
</reference>
<accession>A0A836C7H5</accession>
<name>A0A836C7H5_9STRA</name>
<comment type="caution">
    <text evidence="2">The sequence shown here is derived from an EMBL/GenBank/DDBJ whole genome shotgun (WGS) entry which is preliminary data.</text>
</comment>
<evidence type="ECO:0000256" key="1">
    <source>
        <dbReference type="SAM" id="SignalP"/>
    </source>
</evidence>
<protein>
    <submittedName>
        <fullName evidence="2">Uncharacterized protein</fullName>
    </submittedName>
</protein>
<evidence type="ECO:0000313" key="2">
    <source>
        <dbReference type="EMBL" id="KAG5175900.1"/>
    </source>
</evidence>